<reference evidence="3 4" key="1">
    <citation type="journal article" date="2019" name="Int. J. Syst. Evol. Microbiol.">
        <title>The Global Catalogue of Microorganisms (GCM) 10K type strain sequencing project: providing services to taxonomists for standard genome sequencing and annotation.</title>
        <authorList>
            <consortium name="The Broad Institute Genomics Platform"/>
            <consortium name="The Broad Institute Genome Sequencing Center for Infectious Disease"/>
            <person name="Wu L."/>
            <person name="Ma J."/>
        </authorList>
    </citation>
    <scope>NUCLEOTIDE SEQUENCE [LARGE SCALE GENOMIC DNA]</scope>
    <source>
        <strain evidence="3 4">NBRC 111368</strain>
    </source>
</reference>
<dbReference type="InterPro" id="IPR001296">
    <property type="entry name" value="Glyco_trans_1"/>
</dbReference>
<dbReference type="EC" id="2.4.-.-" evidence="3"/>
<sequence>GYVDHVESLVASATAVVYAPREEDFGMVGAEALVAGKPLLGVNEGFTRYQVEEGVTGRLFEPTVESVRETVAAFARVDRRAGALLLPYLAWVCFAALLNYRFLALNA</sequence>
<feature type="domain" description="Glycosyl transferase family 1" evidence="2">
    <location>
        <begin position="2"/>
        <end position="72"/>
    </location>
</feature>
<keyword evidence="1" id="KW-1133">Transmembrane helix</keyword>
<dbReference type="EMBL" id="JBHSWU010001137">
    <property type="protein sequence ID" value="MFC6726467.1"/>
    <property type="molecule type" value="Genomic_DNA"/>
</dbReference>
<feature type="transmembrane region" description="Helical" evidence="1">
    <location>
        <begin position="84"/>
        <end position="103"/>
    </location>
</feature>
<dbReference type="AlphaFoldDB" id="A0ABD5S4L0"/>
<dbReference type="Proteomes" id="UP001596328">
    <property type="component" value="Unassembled WGS sequence"/>
</dbReference>
<evidence type="ECO:0000259" key="2">
    <source>
        <dbReference type="Pfam" id="PF00534"/>
    </source>
</evidence>
<keyword evidence="4" id="KW-1185">Reference proteome</keyword>
<dbReference type="Gene3D" id="3.40.50.2000">
    <property type="entry name" value="Glycogen Phosphorylase B"/>
    <property type="match status" value="1"/>
</dbReference>
<dbReference type="GO" id="GO:0016757">
    <property type="term" value="F:glycosyltransferase activity"/>
    <property type="evidence" value="ECO:0007669"/>
    <property type="project" value="UniProtKB-KW"/>
</dbReference>
<keyword evidence="1" id="KW-0472">Membrane</keyword>
<accession>A0ABD5S4L0</accession>
<dbReference type="CDD" id="cd15904">
    <property type="entry name" value="TSPO_MBR"/>
    <property type="match status" value="1"/>
</dbReference>
<evidence type="ECO:0000256" key="1">
    <source>
        <dbReference type="SAM" id="Phobius"/>
    </source>
</evidence>
<evidence type="ECO:0000313" key="4">
    <source>
        <dbReference type="Proteomes" id="UP001596328"/>
    </source>
</evidence>
<evidence type="ECO:0000313" key="3">
    <source>
        <dbReference type="EMBL" id="MFC6726467.1"/>
    </source>
</evidence>
<comment type="caution">
    <text evidence="3">The sequence shown here is derived from an EMBL/GenBank/DDBJ whole genome shotgun (WGS) entry which is preliminary data.</text>
</comment>
<keyword evidence="1" id="KW-0812">Transmembrane</keyword>
<dbReference type="Pfam" id="PF00534">
    <property type="entry name" value="Glycos_transf_1"/>
    <property type="match status" value="1"/>
</dbReference>
<keyword evidence="3" id="KW-0808">Transferase</keyword>
<proteinExistence type="predicted"/>
<dbReference type="InterPro" id="IPR004307">
    <property type="entry name" value="TspO_MBR"/>
</dbReference>
<dbReference type="SUPFAM" id="SSF53756">
    <property type="entry name" value="UDP-Glycosyltransferase/glycogen phosphorylase"/>
    <property type="match status" value="1"/>
</dbReference>
<feature type="non-terminal residue" evidence="3">
    <location>
        <position position="1"/>
    </location>
</feature>
<keyword evidence="3" id="KW-0328">Glycosyltransferase</keyword>
<name>A0ABD5S4L0_9EURY</name>
<organism evidence="3 4">
    <name type="scientific">Halobium palmae</name>
    <dbReference type="NCBI Taxonomy" id="1776492"/>
    <lineage>
        <taxon>Archaea</taxon>
        <taxon>Methanobacteriati</taxon>
        <taxon>Methanobacteriota</taxon>
        <taxon>Stenosarchaea group</taxon>
        <taxon>Halobacteria</taxon>
        <taxon>Halobacteriales</taxon>
        <taxon>Haloferacaceae</taxon>
        <taxon>Halobium</taxon>
    </lineage>
</organism>
<protein>
    <submittedName>
        <fullName evidence="3">Glycosyltransferase</fullName>
        <ecNumber evidence="3">2.4.-.-</ecNumber>
    </submittedName>
</protein>
<gene>
    <name evidence="3" type="ORF">ACFQE1_19290</name>
</gene>